<dbReference type="GO" id="GO:0005886">
    <property type="term" value="C:plasma membrane"/>
    <property type="evidence" value="ECO:0007669"/>
    <property type="project" value="UniProtKB-SubCell"/>
</dbReference>
<feature type="domain" description="ABC3 transporter permease C-terminal" evidence="8">
    <location>
        <begin position="84"/>
        <end position="222"/>
    </location>
</feature>
<evidence type="ECO:0000256" key="5">
    <source>
        <dbReference type="ARBA" id="ARBA00023136"/>
    </source>
</evidence>
<evidence type="ECO:0000259" key="8">
    <source>
        <dbReference type="Pfam" id="PF02687"/>
    </source>
</evidence>
<dbReference type="AlphaFoldDB" id="A0A2U1ZYL5"/>
<accession>A0A2U1ZYL5</accession>
<comment type="similarity">
    <text evidence="6">Belongs to the ABC-4 integral membrane protein family.</text>
</comment>
<keyword evidence="10" id="KW-1185">Reference proteome</keyword>
<feature type="transmembrane region" description="Helical" evidence="7">
    <location>
        <begin position="200"/>
        <end position="221"/>
    </location>
</feature>
<feature type="transmembrane region" description="Helical" evidence="7">
    <location>
        <begin position="681"/>
        <end position="701"/>
    </location>
</feature>
<evidence type="ECO:0000313" key="10">
    <source>
        <dbReference type="Proteomes" id="UP000245166"/>
    </source>
</evidence>
<keyword evidence="3 7" id="KW-0812">Transmembrane</keyword>
<evidence type="ECO:0000256" key="2">
    <source>
        <dbReference type="ARBA" id="ARBA00022475"/>
    </source>
</evidence>
<keyword evidence="4 7" id="KW-1133">Transmembrane helix</keyword>
<evidence type="ECO:0000256" key="7">
    <source>
        <dbReference type="SAM" id="Phobius"/>
    </source>
</evidence>
<feature type="transmembrane region" description="Helical" evidence="7">
    <location>
        <begin position="733"/>
        <end position="756"/>
    </location>
</feature>
<evidence type="ECO:0000256" key="4">
    <source>
        <dbReference type="ARBA" id="ARBA00022989"/>
    </source>
</evidence>
<evidence type="ECO:0000256" key="1">
    <source>
        <dbReference type="ARBA" id="ARBA00004651"/>
    </source>
</evidence>
<keyword evidence="5 7" id="KW-0472">Membrane</keyword>
<dbReference type="InterPro" id="IPR050250">
    <property type="entry name" value="Macrolide_Exporter_MacB"/>
</dbReference>
<organism evidence="9 10">
    <name type="scientific">Serinibacter arcticus</name>
    <dbReference type="NCBI Taxonomy" id="1655435"/>
    <lineage>
        <taxon>Bacteria</taxon>
        <taxon>Bacillati</taxon>
        <taxon>Actinomycetota</taxon>
        <taxon>Actinomycetes</taxon>
        <taxon>Micrococcales</taxon>
        <taxon>Beutenbergiaceae</taxon>
        <taxon>Serinibacter</taxon>
    </lineage>
</organism>
<dbReference type="InterPro" id="IPR003838">
    <property type="entry name" value="ABC3_permease_C"/>
</dbReference>
<gene>
    <name evidence="9" type="ORF">C8046_16875</name>
</gene>
<evidence type="ECO:0000313" key="9">
    <source>
        <dbReference type="EMBL" id="PWD52071.1"/>
    </source>
</evidence>
<evidence type="ECO:0000256" key="3">
    <source>
        <dbReference type="ARBA" id="ARBA00022692"/>
    </source>
</evidence>
<name>A0A2U1ZYL5_9MICO</name>
<dbReference type="EMBL" id="PYHR01000002">
    <property type="protein sequence ID" value="PWD52071.1"/>
    <property type="molecule type" value="Genomic_DNA"/>
</dbReference>
<feature type="transmembrane region" description="Helical" evidence="7">
    <location>
        <begin position="78"/>
        <end position="104"/>
    </location>
</feature>
<dbReference type="Proteomes" id="UP000245166">
    <property type="component" value="Unassembled WGS sequence"/>
</dbReference>
<feature type="transmembrane region" description="Helical" evidence="7">
    <location>
        <begin position="157"/>
        <end position="179"/>
    </location>
</feature>
<comment type="subcellular location">
    <subcellularLocation>
        <location evidence="1">Cell membrane</location>
        <topology evidence="1">Multi-pass membrane protein</topology>
    </subcellularLocation>
</comment>
<evidence type="ECO:0000256" key="6">
    <source>
        <dbReference type="ARBA" id="ARBA00038076"/>
    </source>
</evidence>
<keyword evidence="2" id="KW-1003">Cell membrane</keyword>
<feature type="transmembrane region" description="Helical" evidence="7">
    <location>
        <begin position="233"/>
        <end position="254"/>
    </location>
</feature>
<sequence>MLVTVDDLAAVGGDPFVRWSLVPGPADLDVAATAALADGVATLVAAVDADEAIAPRGVTSTGDLAGTLAALRDASGSAIVVGSVALVLLVVLGAVTVTQVARLVAQTRAGETAILVARGASRGSLAVLTWGEAAVVAVVGTGAGTAVGLALGGALPAPGAVVVLAAVVLWTLAIGLPGWSSTRSLTRGVRIDVSGRSRTLATGGAAVLLLLAAGGSLWRFSRDDPARTPLDQALAIGAPGLVTLALAVVVLVLLTPVWSLLERAAAGRVGTAPRLALLSVSRRRSVLGVPLLLVVVAVATSVLGAGYTASTQAAQDRLDGTRVGADARLELPARSAVTPLFPPRTTAAVEAVDGVTAAALVARVPARTGQQDLVLEAVAAPAVEAVVRGGTVSPARVSAALAPTSRPPAVPEGTVSVAVLPAQGAGTFDGDITTLSATGTLWLTSPVGELARVELAGGDLALGATGTLVGDVPPGDWRLLAVDVVADGTTSGWENTLELTVQEVTVDGAPVATGADAWATAAWPVASGAGTGAAGTNPSDGATAAARFQGSATLRFVPDPVGPVPAVVTRALADRLDLATGDGLTVSYRGGTVEVTIGAVTDLVPGVLDEPAAVVDLTALQRGEALVRRSVADASEIWVALEPGAAGTAAVTELRALARGESATLVTTESARAGTAVAQPVFAAVGLVAVVLAVVGALAAFDVLTRTRRGEVVALRAVGVPGRVQGRSRLVEALVLGAVAVPAGVAVGWAVASLTIGTLVRLSVPGLAGLSQPLALAPLELALGLALALGGVAAVGALVSRRVRRQHRDTDHREETR</sequence>
<dbReference type="PANTHER" id="PTHR30572:SF4">
    <property type="entry name" value="ABC TRANSPORTER PERMEASE YTRF"/>
    <property type="match status" value="1"/>
</dbReference>
<dbReference type="OrthoDB" id="3719151at2"/>
<comment type="caution">
    <text evidence="9">The sequence shown here is derived from an EMBL/GenBank/DDBJ whole genome shotgun (WGS) entry which is preliminary data.</text>
</comment>
<protein>
    <recommendedName>
        <fullName evidence="8">ABC3 transporter permease C-terminal domain-containing protein</fullName>
    </recommendedName>
</protein>
<dbReference type="Pfam" id="PF02687">
    <property type="entry name" value="FtsX"/>
    <property type="match status" value="2"/>
</dbReference>
<feature type="transmembrane region" description="Helical" evidence="7">
    <location>
        <begin position="776"/>
        <end position="799"/>
    </location>
</feature>
<feature type="transmembrane region" description="Helical" evidence="7">
    <location>
        <begin position="286"/>
        <end position="307"/>
    </location>
</feature>
<feature type="domain" description="ABC3 transporter permease C-terminal" evidence="8">
    <location>
        <begin position="685"/>
        <end position="806"/>
    </location>
</feature>
<proteinExistence type="inferred from homology"/>
<dbReference type="GO" id="GO:0022857">
    <property type="term" value="F:transmembrane transporter activity"/>
    <property type="evidence" value="ECO:0007669"/>
    <property type="project" value="TreeGrafter"/>
</dbReference>
<feature type="transmembrane region" description="Helical" evidence="7">
    <location>
        <begin position="125"/>
        <end position="151"/>
    </location>
</feature>
<reference evidence="9 10" key="1">
    <citation type="submission" date="2018-03" db="EMBL/GenBank/DDBJ databases">
        <title>Genome assembly of novel Miniimonas species PCH200.</title>
        <authorList>
            <person name="Thakur V."/>
            <person name="Kumar V."/>
            <person name="Singh D."/>
        </authorList>
    </citation>
    <scope>NUCLEOTIDE SEQUENCE [LARGE SCALE GENOMIC DNA]</scope>
    <source>
        <strain evidence="9 10">PCH200</strain>
    </source>
</reference>
<dbReference type="PANTHER" id="PTHR30572">
    <property type="entry name" value="MEMBRANE COMPONENT OF TRANSPORTER-RELATED"/>
    <property type="match status" value="1"/>
</dbReference>